<proteinExistence type="inferred from homology"/>
<dbReference type="InterPro" id="IPR034907">
    <property type="entry name" value="NDK-like_dom"/>
</dbReference>
<keyword evidence="6" id="KW-1185">Reference proteome</keyword>
<feature type="compositionally biased region" description="Low complexity" evidence="3">
    <location>
        <begin position="221"/>
        <end position="239"/>
    </location>
</feature>
<dbReference type="SUPFAM" id="SSF54919">
    <property type="entry name" value="Nucleoside diphosphate kinase, NDK"/>
    <property type="match status" value="1"/>
</dbReference>
<feature type="compositionally biased region" description="Low complexity" evidence="3">
    <location>
        <begin position="173"/>
        <end position="198"/>
    </location>
</feature>
<feature type="compositionally biased region" description="Low complexity" evidence="3">
    <location>
        <begin position="293"/>
        <end position="305"/>
    </location>
</feature>
<dbReference type="Proteomes" id="UP001448207">
    <property type="component" value="Unassembled WGS sequence"/>
</dbReference>
<gene>
    <name evidence="5" type="ORF">J3Q64DRAFT_1829489</name>
</gene>
<protein>
    <recommendedName>
        <fullName evidence="1">Nucleoside diphosphate kinase</fullName>
    </recommendedName>
</protein>
<feature type="compositionally biased region" description="Polar residues" evidence="3">
    <location>
        <begin position="267"/>
        <end position="285"/>
    </location>
</feature>
<feature type="domain" description="Nucleoside diphosphate kinase-like" evidence="4">
    <location>
        <begin position="11"/>
        <end position="130"/>
    </location>
</feature>
<feature type="compositionally biased region" description="Polar residues" evidence="3">
    <location>
        <begin position="464"/>
        <end position="474"/>
    </location>
</feature>
<dbReference type="SMART" id="SM00562">
    <property type="entry name" value="NDK"/>
    <property type="match status" value="1"/>
</dbReference>
<feature type="region of interest" description="Disordered" evidence="3">
    <location>
        <begin position="126"/>
        <end position="484"/>
    </location>
</feature>
<evidence type="ECO:0000313" key="5">
    <source>
        <dbReference type="EMBL" id="KAL0098179.1"/>
    </source>
</evidence>
<evidence type="ECO:0000256" key="1">
    <source>
        <dbReference type="ARBA" id="ARBA00017632"/>
    </source>
</evidence>
<evidence type="ECO:0000256" key="3">
    <source>
        <dbReference type="SAM" id="MobiDB-lite"/>
    </source>
</evidence>
<evidence type="ECO:0000256" key="2">
    <source>
        <dbReference type="PROSITE-ProRule" id="PRU00706"/>
    </source>
</evidence>
<feature type="compositionally biased region" description="Basic and acidic residues" evidence="3">
    <location>
        <begin position="431"/>
        <end position="446"/>
    </location>
</feature>
<feature type="compositionally biased region" description="Polar residues" evidence="3">
    <location>
        <begin position="418"/>
        <end position="430"/>
    </location>
</feature>
<evidence type="ECO:0000259" key="4">
    <source>
        <dbReference type="SMART" id="SM00562"/>
    </source>
</evidence>
<dbReference type="EMBL" id="JBCLYO010000001">
    <property type="protein sequence ID" value="KAL0098179.1"/>
    <property type="molecule type" value="Genomic_DNA"/>
</dbReference>
<feature type="compositionally biased region" description="Low complexity" evidence="3">
    <location>
        <begin position="126"/>
        <end position="138"/>
    </location>
</feature>
<reference evidence="5 6" key="1">
    <citation type="submission" date="2024-04" db="EMBL/GenBank/DDBJ databases">
        <title>Symmetric and asymmetric DNA N6-adenine methylation regulates different biological responses in Mucorales.</title>
        <authorList>
            <consortium name="Lawrence Berkeley National Laboratory"/>
            <person name="Lax C."/>
            <person name="Mondo S.J."/>
            <person name="Osorio-Concepcion M."/>
            <person name="Muszewska A."/>
            <person name="Corrochano-Luque M."/>
            <person name="Gutierrez G."/>
            <person name="Riley R."/>
            <person name="Lipzen A."/>
            <person name="Guo J."/>
            <person name="Hundley H."/>
            <person name="Amirebrahimi M."/>
            <person name="Ng V."/>
            <person name="Lorenzo-Gutierrez D."/>
            <person name="Binder U."/>
            <person name="Yang J."/>
            <person name="Song Y."/>
            <person name="Canovas D."/>
            <person name="Navarro E."/>
            <person name="Freitag M."/>
            <person name="Gabaldon T."/>
            <person name="Grigoriev I.V."/>
            <person name="Corrochano L.M."/>
            <person name="Nicolas F.E."/>
            <person name="Garre V."/>
        </authorList>
    </citation>
    <scope>NUCLEOTIDE SEQUENCE [LARGE SCALE GENOMIC DNA]</scope>
    <source>
        <strain evidence="5 6">L51</strain>
    </source>
</reference>
<dbReference type="PROSITE" id="PS51374">
    <property type="entry name" value="NDPK_LIKE"/>
    <property type="match status" value="1"/>
</dbReference>
<comment type="similarity">
    <text evidence="2">Belongs to the NDK family.</text>
</comment>
<comment type="caution">
    <text evidence="2">Lacks conserved residue(s) required for the propagation of feature annotation.</text>
</comment>
<dbReference type="InterPro" id="IPR036850">
    <property type="entry name" value="NDK-like_dom_sf"/>
</dbReference>
<feature type="compositionally biased region" description="Basic and acidic residues" evidence="3">
    <location>
        <begin position="329"/>
        <end position="378"/>
    </location>
</feature>
<comment type="caution">
    <text evidence="5">The sequence shown here is derived from an EMBL/GenBank/DDBJ whole genome shotgun (WGS) entry which is preliminary data.</text>
</comment>
<dbReference type="Pfam" id="PF00334">
    <property type="entry name" value="NDK"/>
    <property type="match status" value="1"/>
</dbReference>
<dbReference type="Gene3D" id="3.30.70.141">
    <property type="entry name" value="Nucleoside diphosphate kinase-like domain"/>
    <property type="match status" value="1"/>
</dbReference>
<evidence type="ECO:0000313" key="6">
    <source>
        <dbReference type="Proteomes" id="UP001448207"/>
    </source>
</evidence>
<accession>A0ABR3BH56</accession>
<feature type="compositionally biased region" description="Low complexity" evidence="3">
    <location>
        <begin position="250"/>
        <end position="261"/>
    </location>
</feature>
<name>A0ABR3BH56_PHYBL</name>
<sequence>MTEPLDKSGNQQRTLGLLRPDALEQKEIVLKLAKDAGLKLQFESLRTLSEDDVRKLLAVDCDPDTVTAWSSQPVYAFVLEGPNAIEVWKGILGSETSKSSGLCISCVASRSEAVAARQIKFITSSTSSGSITSKTSPKTVKRMSGGRKSATGPSGIAAPGQPKGSGRGSANNATPVTKTVAPKPTTQRPTSAAASAKSTPPPRNAASQTAGIKPVTSRRLSQPVRRPSSASSQPPASVQTPPPTERRSSLARARTTRPPTTNDDPKSGSTARSSNLNARPTSVHLTRTEQGNRRASSVSNAASARKLSTTGGISKPPLSVLTGRTRKYSRAEKRPDEKSLGTTPIEEKSQRQPPHPKIDEVEPEEEAKVKEAETKAESESESESESETRPESEPELKPVVALFEDDHLVAPVPDPTESVASSAGTLSDIESWSKDCRQDDSEHDAEVAAATSAAIPTLERPSSARASFSPNSVASLPRPETPEVDQLRQRFETLAYSPTFEKRKTPTISPEIASRLKDLRPRGPTGTRVKTMVSFFMDENLHKWEF</sequence>
<feature type="compositionally biased region" description="Basic and acidic residues" evidence="3">
    <location>
        <begin position="386"/>
        <end position="396"/>
    </location>
</feature>
<organism evidence="5 6">
    <name type="scientific">Phycomyces blakesleeanus</name>
    <dbReference type="NCBI Taxonomy" id="4837"/>
    <lineage>
        <taxon>Eukaryota</taxon>
        <taxon>Fungi</taxon>
        <taxon>Fungi incertae sedis</taxon>
        <taxon>Mucoromycota</taxon>
        <taxon>Mucoromycotina</taxon>
        <taxon>Mucoromycetes</taxon>
        <taxon>Mucorales</taxon>
        <taxon>Phycomycetaceae</taxon>
        <taxon>Phycomyces</taxon>
    </lineage>
</organism>